<name>A0A3M0D096_9EURY</name>
<comment type="catalytic activity">
    <reaction evidence="7 8">
        <text>a 2'-deoxycytidine in DNA + S-adenosyl-L-methionine = an N(4)-methyl-2'-deoxycytidine in DNA + S-adenosyl-L-homocysteine + H(+)</text>
        <dbReference type="Rhea" id="RHEA:16857"/>
        <dbReference type="Rhea" id="RHEA-COMP:11369"/>
        <dbReference type="Rhea" id="RHEA-COMP:13674"/>
        <dbReference type="ChEBI" id="CHEBI:15378"/>
        <dbReference type="ChEBI" id="CHEBI:57856"/>
        <dbReference type="ChEBI" id="CHEBI:59789"/>
        <dbReference type="ChEBI" id="CHEBI:85452"/>
        <dbReference type="ChEBI" id="CHEBI:137933"/>
        <dbReference type="EC" id="2.1.1.113"/>
    </reaction>
</comment>
<evidence type="ECO:0000313" key="12">
    <source>
        <dbReference type="Proteomes" id="UP000277326"/>
    </source>
</evidence>
<evidence type="ECO:0000313" key="11">
    <source>
        <dbReference type="EMBL" id="RMB13860.1"/>
    </source>
</evidence>
<reference evidence="11 12" key="1">
    <citation type="journal article" date="2015" name="Stand. Genomic Sci.">
        <title>Genomic Encyclopedia of Bacterial and Archaeal Type Strains, Phase III: the genomes of soil and plant-associated and newly described type strains.</title>
        <authorList>
            <person name="Whitman W.B."/>
            <person name="Woyke T."/>
            <person name="Klenk H.P."/>
            <person name="Zhou Y."/>
            <person name="Lilburn T.G."/>
            <person name="Beck B.J."/>
            <person name="De Vos P."/>
            <person name="Vandamme P."/>
            <person name="Eisen J.A."/>
            <person name="Garrity G."/>
            <person name="Hugenholtz P."/>
            <person name="Kyrpides N.C."/>
        </authorList>
    </citation>
    <scope>NUCLEOTIDE SEQUENCE [LARGE SCALE GENOMIC DNA]</scope>
    <source>
        <strain evidence="11 12">CGMCC 1.10124</strain>
    </source>
</reference>
<comment type="similarity">
    <text evidence="1">Belongs to the N(4)/N(6)-methyltransferase family. N(4) subfamily.</text>
</comment>
<dbReference type="REBASE" id="283103">
    <property type="entry name" value="M.Hae16430ORF5890P"/>
</dbReference>
<keyword evidence="5 8" id="KW-0680">Restriction system</keyword>
<accession>A0A3M0D096</accession>
<dbReference type="PROSITE" id="PS00093">
    <property type="entry name" value="N4_MTASE"/>
    <property type="match status" value="1"/>
</dbReference>
<gene>
    <name evidence="11" type="ORF">ATH50_2302</name>
    <name evidence="10" type="ORF">DU502_05890</name>
</gene>
<feature type="domain" description="DNA methylase N-4/N-6" evidence="9">
    <location>
        <begin position="23"/>
        <end position="264"/>
    </location>
</feature>
<dbReference type="InterPro" id="IPR017985">
    <property type="entry name" value="MeTrfase_CN4_CS"/>
</dbReference>
<dbReference type="RefSeq" id="WP_121920913.1">
    <property type="nucleotide sequence ID" value="NZ_CP034145.1"/>
</dbReference>
<keyword evidence="13" id="KW-1185">Reference proteome</keyword>
<dbReference type="Pfam" id="PF01555">
    <property type="entry name" value="N6_N4_Mtase"/>
    <property type="match status" value="1"/>
</dbReference>
<reference evidence="11" key="3">
    <citation type="submission" date="2018-10" db="EMBL/GenBank/DDBJ databases">
        <authorList>
            <person name="Whitman W."/>
            <person name="Huntemann M."/>
            <person name="Clum A."/>
            <person name="Pillay M."/>
            <person name="Palaniappan K."/>
            <person name="Varghese N."/>
            <person name="Mikhailova N."/>
            <person name="Stamatis D."/>
            <person name="Reddy T."/>
            <person name="Daum C."/>
            <person name="Shapiro N."/>
            <person name="Ivanova N."/>
            <person name="Kyrpides N."/>
            <person name="Woyke T."/>
        </authorList>
    </citation>
    <scope>NUCLEOTIDE SEQUENCE</scope>
    <source>
        <strain evidence="11">CGMCC 1.10124</strain>
    </source>
</reference>
<dbReference type="Gene3D" id="3.40.50.150">
    <property type="entry name" value="Vaccinia Virus protein VP39"/>
    <property type="match status" value="1"/>
</dbReference>
<dbReference type="InterPro" id="IPR002941">
    <property type="entry name" value="DNA_methylase_N4/N6"/>
</dbReference>
<proteinExistence type="inferred from homology"/>
<evidence type="ECO:0000256" key="4">
    <source>
        <dbReference type="ARBA" id="ARBA00022691"/>
    </source>
</evidence>
<dbReference type="KEGG" id="haer:DU502_05890"/>
<evidence type="ECO:0000256" key="5">
    <source>
        <dbReference type="ARBA" id="ARBA00022747"/>
    </source>
</evidence>
<reference evidence="10 13" key="2">
    <citation type="submission" date="2018-07" db="EMBL/GenBank/DDBJ databases">
        <title>Genome sequences of Haloplanus aerogenes JCM 16430T.</title>
        <authorList>
            <person name="Kim Y.B."/>
            <person name="Roh S.W."/>
        </authorList>
    </citation>
    <scope>NUCLEOTIDE SEQUENCE [LARGE SCALE GENOMIC DNA]</scope>
    <source>
        <strain evidence="10 13">JCM 16430</strain>
    </source>
</reference>
<dbReference type="AlphaFoldDB" id="A0A3M0D096"/>
<dbReference type="Proteomes" id="UP000277326">
    <property type="component" value="Unassembled WGS sequence"/>
</dbReference>
<evidence type="ECO:0000256" key="2">
    <source>
        <dbReference type="ARBA" id="ARBA00022603"/>
    </source>
</evidence>
<dbReference type="GeneID" id="38470798"/>
<evidence type="ECO:0000313" key="10">
    <source>
        <dbReference type="EMBL" id="AZH24928.1"/>
    </source>
</evidence>
<keyword evidence="3 10" id="KW-0808">Transferase</keyword>
<dbReference type="GO" id="GO:0003677">
    <property type="term" value="F:DNA binding"/>
    <property type="evidence" value="ECO:0007669"/>
    <property type="project" value="UniProtKB-KW"/>
</dbReference>
<dbReference type="GO" id="GO:0009307">
    <property type="term" value="P:DNA restriction-modification system"/>
    <property type="evidence" value="ECO:0007669"/>
    <property type="project" value="UniProtKB-KW"/>
</dbReference>
<dbReference type="GO" id="GO:0032259">
    <property type="term" value="P:methylation"/>
    <property type="evidence" value="ECO:0007669"/>
    <property type="project" value="UniProtKB-KW"/>
</dbReference>
<dbReference type="OrthoDB" id="38200at2157"/>
<evidence type="ECO:0000256" key="1">
    <source>
        <dbReference type="ARBA" id="ARBA00010203"/>
    </source>
</evidence>
<evidence type="ECO:0000256" key="7">
    <source>
        <dbReference type="ARBA" id="ARBA00049120"/>
    </source>
</evidence>
<dbReference type="GO" id="GO:0008170">
    <property type="term" value="F:N-methyltransferase activity"/>
    <property type="evidence" value="ECO:0007669"/>
    <property type="project" value="InterPro"/>
</dbReference>
<keyword evidence="6" id="KW-0238">DNA-binding</keyword>
<dbReference type="Proteomes" id="UP000282007">
    <property type="component" value="Chromosome"/>
</dbReference>
<keyword evidence="4 8" id="KW-0949">S-adenosyl-L-methionine</keyword>
<sequence>MRTTHVLHAGDAAEMNAVDDESVHLVVTSPPYPMIELWDDLFASRDPDVRAALDAGDGDAAFDLMHAQLDAVWDEVERVLAPGGMACINVGDATRSVDGTFQQYPNHVRIIDALRSRGLTPLPDVLWRKPTNSHTKFMGSGTLPPNAYVTLEHEYVLIFRKGGTRSFPPGDDQRYESAFFWEERNRWFSDLWELRGEGQALDAGGSDDRRDRSAAFPLEIPLRLIRMFSVHGDRVLDPFAGTGTTALAAMHAARNSVGYDLDADLFAALDDRLTDLPAASRRQVASRLDRHRTAMVDRDGGYEAEHYDFRVVTKRERRIRPYVVEAVTERSTADGRRYVLDHVPADEEFNGDPAEG</sequence>
<dbReference type="InterPro" id="IPR001091">
    <property type="entry name" value="RM_Methyltransferase"/>
</dbReference>
<dbReference type="PRINTS" id="PR00508">
    <property type="entry name" value="S21N4MTFRASE"/>
</dbReference>
<dbReference type="SUPFAM" id="SSF53335">
    <property type="entry name" value="S-adenosyl-L-methionine-dependent methyltransferases"/>
    <property type="match status" value="1"/>
</dbReference>
<dbReference type="EMBL" id="CP034145">
    <property type="protein sequence ID" value="AZH24928.1"/>
    <property type="molecule type" value="Genomic_DNA"/>
</dbReference>
<dbReference type="EMBL" id="REFS01000004">
    <property type="protein sequence ID" value="RMB13860.1"/>
    <property type="molecule type" value="Genomic_DNA"/>
</dbReference>
<dbReference type="EC" id="2.1.1.113" evidence="8"/>
<evidence type="ECO:0000313" key="13">
    <source>
        <dbReference type="Proteomes" id="UP000282007"/>
    </source>
</evidence>
<protein>
    <recommendedName>
        <fullName evidence="8">Type II methyltransferase</fullName>
        <ecNumber evidence="8">2.1.1.113</ecNumber>
    </recommendedName>
    <alternativeName>
        <fullName evidence="8">N-4 cytosine-specific methyltransferase</fullName>
    </alternativeName>
</protein>
<dbReference type="GO" id="GO:0015667">
    <property type="term" value="F:site-specific DNA-methyltransferase (cytosine-N4-specific) activity"/>
    <property type="evidence" value="ECO:0007669"/>
    <property type="project" value="UniProtKB-EC"/>
</dbReference>
<dbReference type="InterPro" id="IPR029063">
    <property type="entry name" value="SAM-dependent_MTases_sf"/>
</dbReference>
<evidence type="ECO:0000256" key="3">
    <source>
        <dbReference type="ARBA" id="ARBA00022679"/>
    </source>
</evidence>
<evidence type="ECO:0000256" key="8">
    <source>
        <dbReference type="RuleBase" id="RU362026"/>
    </source>
</evidence>
<organism evidence="11 12">
    <name type="scientific">Haloplanus aerogenes</name>
    <dbReference type="NCBI Taxonomy" id="660522"/>
    <lineage>
        <taxon>Archaea</taxon>
        <taxon>Methanobacteriati</taxon>
        <taxon>Methanobacteriota</taxon>
        <taxon>Stenosarchaea group</taxon>
        <taxon>Halobacteria</taxon>
        <taxon>Halobacteriales</taxon>
        <taxon>Haloferacaceae</taxon>
        <taxon>Haloplanus</taxon>
    </lineage>
</organism>
<keyword evidence="2 8" id="KW-0489">Methyltransferase</keyword>
<evidence type="ECO:0000256" key="6">
    <source>
        <dbReference type="ARBA" id="ARBA00023125"/>
    </source>
</evidence>
<evidence type="ECO:0000259" key="9">
    <source>
        <dbReference type="Pfam" id="PF01555"/>
    </source>
</evidence>